<dbReference type="InterPro" id="IPR038010">
    <property type="entry name" value="YhfW_C"/>
</dbReference>
<proteinExistence type="predicted"/>
<keyword evidence="3" id="KW-0408">Iron</keyword>
<evidence type="ECO:0000256" key="2">
    <source>
        <dbReference type="ARBA" id="ARBA00022723"/>
    </source>
</evidence>
<reference evidence="8" key="1">
    <citation type="journal article" date="2019" name="Int. J. Syst. Evol. Microbiol.">
        <title>The Global Catalogue of Microorganisms (GCM) 10K type strain sequencing project: providing services to taxonomists for standard genome sequencing and annotation.</title>
        <authorList>
            <consortium name="The Broad Institute Genomics Platform"/>
            <consortium name="The Broad Institute Genome Sequencing Center for Infectious Disease"/>
            <person name="Wu L."/>
            <person name="Ma J."/>
        </authorList>
    </citation>
    <scope>NUCLEOTIDE SEQUENCE [LARGE SCALE GENOMIC DNA]</scope>
    <source>
        <strain evidence="8">CGMCC 1.12295</strain>
    </source>
</reference>
<dbReference type="Gene3D" id="3.50.50.60">
    <property type="entry name" value="FAD/NAD(P)-binding domain"/>
    <property type="match status" value="1"/>
</dbReference>
<keyword evidence="1" id="KW-0001">2Fe-2S</keyword>
<protein>
    <submittedName>
        <fullName evidence="7">FAD-dependent oxidoreductase</fullName>
    </submittedName>
</protein>
<dbReference type="InterPro" id="IPR006076">
    <property type="entry name" value="FAD-dep_OxRdtase"/>
</dbReference>
<comment type="caution">
    <text evidence="7">The sequence shown here is derived from an EMBL/GenBank/DDBJ whole genome shotgun (WGS) entry which is preliminary data.</text>
</comment>
<keyword evidence="5" id="KW-1015">Disulfide bond</keyword>
<evidence type="ECO:0000259" key="6">
    <source>
        <dbReference type="PROSITE" id="PS51296"/>
    </source>
</evidence>
<accession>A0ABW4KGS4</accession>
<dbReference type="SUPFAM" id="SSF51971">
    <property type="entry name" value="Nucleotide-binding domain"/>
    <property type="match status" value="1"/>
</dbReference>
<gene>
    <name evidence="7" type="ORF">ACFSCZ_07420</name>
</gene>
<dbReference type="Pfam" id="PF01266">
    <property type="entry name" value="DAO"/>
    <property type="match status" value="1"/>
</dbReference>
<dbReference type="Gene3D" id="2.102.10.10">
    <property type="entry name" value="Rieske [2Fe-2S] iron-sulphur domain"/>
    <property type="match status" value="1"/>
</dbReference>
<evidence type="ECO:0000313" key="7">
    <source>
        <dbReference type="EMBL" id="MFD1706584.1"/>
    </source>
</evidence>
<dbReference type="EMBL" id="JBHUEO010000017">
    <property type="protein sequence ID" value="MFD1706584.1"/>
    <property type="molecule type" value="Genomic_DNA"/>
</dbReference>
<dbReference type="InterPro" id="IPR017941">
    <property type="entry name" value="Rieske_2Fe-2S"/>
</dbReference>
<dbReference type="CDD" id="cd03477">
    <property type="entry name" value="Rieske_YhfW_C"/>
    <property type="match status" value="1"/>
</dbReference>
<dbReference type="InterPro" id="IPR005805">
    <property type="entry name" value="Rieske_Fe-S_prot_C"/>
</dbReference>
<dbReference type="RefSeq" id="WP_380773211.1">
    <property type="nucleotide sequence ID" value="NZ_JBHUEO010000017.1"/>
</dbReference>
<organism evidence="7 8">
    <name type="scientific">Siminovitchia sediminis</name>
    <dbReference type="NCBI Taxonomy" id="1274353"/>
    <lineage>
        <taxon>Bacteria</taxon>
        <taxon>Bacillati</taxon>
        <taxon>Bacillota</taxon>
        <taxon>Bacilli</taxon>
        <taxon>Bacillales</taxon>
        <taxon>Bacillaceae</taxon>
        <taxon>Siminovitchia</taxon>
    </lineage>
</organism>
<evidence type="ECO:0000256" key="4">
    <source>
        <dbReference type="ARBA" id="ARBA00023014"/>
    </source>
</evidence>
<feature type="domain" description="Rieske" evidence="6">
    <location>
        <begin position="423"/>
        <end position="505"/>
    </location>
</feature>
<dbReference type="PANTHER" id="PTHR13847:SF274">
    <property type="entry name" value="RIESKE 2FE-2S IRON-SULFUR PROTEIN YHFW-RELATED"/>
    <property type="match status" value="1"/>
</dbReference>
<dbReference type="PROSITE" id="PS51296">
    <property type="entry name" value="RIESKE"/>
    <property type="match status" value="1"/>
</dbReference>
<evidence type="ECO:0000313" key="8">
    <source>
        <dbReference type="Proteomes" id="UP001597301"/>
    </source>
</evidence>
<dbReference type="PRINTS" id="PR00162">
    <property type="entry name" value="RIESKE"/>
</dbReference>
<dbReference type="Gene3D" id="3.30.9.10">
    <property type="entry name" value="D-Amino Acid Oxidase, subunit A, domain 2"/>
    <property type="match status" value="1"/>
</dbReference>
<dbReference type="Proteomes" id="UP001597301">
    <property type="component" value="Unassembled WGS sequence"/>
</dbReference>
<keyword evidence="8" id="KW-1185">Reference proteome</keyword>
<keyword evidence="2" id="KW-0479">Metal-binding</keyword>
<evidence type="ECO:0000256" key="5">
    <source>
        <dbReference type="ARBA" id="ARBA00023157"/>
    </source>
</evidence>
<keyword evidence="4" id="KW-0411">Iron-sulfur</keyword>
<dbReference type="PANTHER" id="PTHR13847">
    <property type="entry name" value="SARCOSINE DEHYDROGENASE-RELATED"/>
    <property type="match status" value="1"/>
</dbReference>
<evidence type="ECO:0000256" key="3">
    <source>
        <dbReference type="ARBA" id="ARBA00023004"/>
    </source>
</evidence>
<dbReference type="InterPro" id="IPR036922">
    <property type="entry name" value="Rieske_2Fe-2S_sf"/>
</dbReference>
<evidence type="ECO:0000256" key="1">
    <source>
        <dbReference type="ARBA" id="ARBA00022714"/>
    </source>
</evidence>
<sequence>MTNQQNQLPKDPKSYWIDSIDLQEFSALEQDIVTEVAIVGGGISGITTALLLAKEGMNVTLLESTRLLNGTTGHTTAKITAQHGILYDELISHFGLENTKLYYSANEKAAHFMENLIQEYGIDCDYQKESAYIISSSDSDRQKLENEAKAYEKLGIDGGFVDKTPLKFPTIGAVEMKNQAQFHPLKYLAHLVGELKTMGVQIFERSTAVRMEQGDPAVIHMRNGNRVKAKYVVSASHFPFHDGKGYFARLYPKRSYVIAVKQTEAYPGGMYITSDKPTRSFRSVKINGEDMLLVIGESNKTGQGIPEIEHYEALVKDAVNYFNAKEVLFRWSAQDLVTPDKVPYIGRISKNHRNVFVATGFRKWGMAHGTFSGMLISDLILEKDNPYEEFYAPSRFPLDPSVKTFVKENMNVAAQLIGGKLDRPDKEIKDIQENEGAVITIKGKRAGAYRDSSGNLFVVDTTCTHMGCEVNWNSGDRTWDCPCHGSRFAYHGEVVEGPADQPLKRIDPNQIDFSSST</sequence>
<name>A0ABW4KGS4_9BACI</name>
<dbReference type="InterPro" id="IPR036188">
    <property type="entry name" value="FAD/NAD-bd_sf"/>
</dbReference>
<dbReference type="SUPFAM" id="SSF50022">
    <property type="entry name" value="ISP domain"/>
    <property type="match status" value="1"/>
</dbReference>
<dbReference type="Pfam" id="PF00355">
    <property type="entry name" value="Rieske"/>
    <property type="match status" value="1"/>
</dbReference>